<dbReference type="OrthoDB" id="6629228at2759"/>
<dbReference type="PANTHER" id="PTHR47055:SF3">
    <property type="entry name" value="PHORBOL-ESTER_DAG-TYPE DOMAIN-CONTAINING PROTEIN"/>
    <property type="match status" value="1"/>
</dbReference>
<feature type="domain" description="PiggyBac transposable element-derived protein" evidence="1">
    <location>
        <begin position="1"/>
        <end position="222"/>
    </location>
</feature>
<protein>
    <recommendedName>
        <fullName evidence="1">PiggyBac transposable element-derived protein domain-containing protein</fullName>
    </recommendedName>
</protein>
<name>A0A8R2B904_ACYPI</name>
<organism evidence="2 3">
    <name type="scientific">Acyrthosiphon pisum</name>
    <name type="common">Pea aphid</name>
    <dbReference type="NCBI Taxonomy" id="7029"/>
    <lineage>
        <taxon>Eukaryota</taxon>
        <taxon>Metazoa</taxon>
        <taxon>Ecdysozoa</taxon>
        <taxon>Arthropoda</taxon>
        <taxon>Hexapoda</taxon>
        <taxon>Insecta</taxon>
        <taxon>Pterygota</taxon>
        <taxon>Neoptera</taxon>
        <taxon>Paraneoptera</taxon>
        <taxon>Hemiptera</taxon>
        <taxon>Sternorrhyncha</taxon>
        <taxon>Aphidomorpha</taxon>
        <taxon>Aphidoidea</taxon>
        <taxon>Aphididae</taxon>
        <taxon>Macrosiphini</taxon>
        <taxon>Acyrthosiphon</taxon>
    </lineage>
</organism>
<reference evidence="2" key="2">
    <citation type="submission" date="2022-06" db="UniProtKB">
        <authorList>
            <consortium name="EnsemblMetazoa"/>
        </authorList>
    </citation>
    <scope>IDENTIFICATION</scope>
</reference>
<accession>A0A8R2B904</accession>
<evidence type="ECO:0000259" key="1">
    <source>
        <dbReference type="Pfam" id="PF13843"/>
    </source>
</evidence>
<dbReference type="InterPro" id="IPR029526">
    <property type="entry name" value="PGBD"/>
</dbReference>
<sequence length="225" mass="26647">MFTNDIFEHLVSESNKYAMLSNNKDPNITVEELKCFISILIISGYNSLPGKRYYWEDGKDMKNEMVSNAMRHDRFLQISRFLHCADNMNINTSDKMFKLRPLIEKLKVNFLKNFQPYQYLSYDESMIKYYGRHGCKQFLRGKPIRFGYKAWCLTTDFGYLLNFDIYQGKSPNSNTVYEDEYRKAATPLMIMLDDLPEEKKNLSYSIYFDNLFTGFNLLVDLRGNK</sequence>
<evidence type="ECO:0000313" key="3">
    <source>
        <dbReference type="Proteomes" id="UP000007819"/>
    </source>
</evidence>
<dbReference type="InterPro" id="IPR052638">
    <property type="entry name" value="PiggyBac_TE-derived"/>
</dbReference>
<dbReference type="EnsemblMetazoa" id="XM_008189313.1">
    <property type="protein sequence ID" value="XP_008187535.1"/>
    <property type="gene ID" value="LOC103310590"/>
</dbReference>
<proteinExistence type="predicted"/>
<dbReference type="AlphaFoldDB" id="A0A8R2B904"/>
<dbReference type="RefSeq" id="XP_008187535.1">
    <property type="nucleotide sequence ID" value="XM_008189313.1"/>
</dbReference>
<dbReference type="GO" id="GO:0043565">
    <property type="term" value="F:sequence-specific DNA binding"/>
    <property type="evidence" value="ECO:0007669"/>
    <property type="project" value="TreeGrafter"/>
</dbReference>
<evidence type="ECO:0000313" key="2">
    <source>
        <dbReference type="EnsemblMetazoa" id="XP_008187535.1"/>
    </source>
</evidence>
<dbReference type="Pfam" id="PF13843">
    <property type="entry name" value="DDE_Tnp_1_7"/>
    <property type="match status" value="1"/>
</dbReference>
<dbReference type="KEGG" id="api:103310590"/>
<dbReference type="Proteomes" id="UP000007819">
    <property type="component" value="Unassembled WGS sequence"/>
</dbReference>
<keyword evidence="3" id="KW-1185">Reference proteome</keyword>
<dbReference type="GeneID" id="103310590"/>
<dbReference type="PANTHER" id="PTHR47055">
    <property type="entry name" value="DDE_TNP_1_7 DOMAIN-CONTAINING PROTEIN"/>
    <property type="match status" value="1"/>
</dbReference>
<reference evidence="3" key="1">
    <citation type="submission" date="2010-06" db="EMBL/GenBank/DDBJ databases">
        <authorList>
            <person name="Jiang H."/>
            <person name="Abraham K."/>
            <person name="Ali S."/>
            <person name="Alsbrooks S.L."/>
            <person name="Anim B.N."/>
            <person name="Anosike U.S."/>
            <person name="Attaway T."/>
            <person name="Bandaranaike D.P."/>
            <person name="Battles P.K."/>
            <person name="Bell S.N."/>
            <person name="Bell A.V."/>
            <person name="Beltran B."/>
            <person name="Bickham C."/>
            <person name="Bustamante Y."/>
            <person name="Caleb T."/>
            <person name="Canada A."/>
            <person name="Cardenas V."/>
            <person name="Carter K."/>
            <person name="Chacko J."/>
            <person name="Chandrabose M.N."/>
            <person name="Chavez D."/>
            <person name="Chavez A."/>
            <person name="Chen L."/>
            <person name="Chu H.-S."/>
            <person name="Claassen K.J."/>
            <person name="Cockrell R."/>
            <person name="Collins M."/>
            <person name="Cooper J.A."/>
            <person name="Cree A."/>
            <person name="Curry S.M."/>
            <person name="Da Y."/>
            <person name="Dao M.D."/>
            <person name="Das B."/>
            <person name="Davila M.-L."/>
            <person name="Davy-Carroll L."/>
            <person name="Denson S."/>
            <person name="Dinh H."/>
            <person name="Ebong V.E."/>
            <person name="Edwards J.R."/>
            <person name="Egan A."/>
            <person name="El-Daye J."/>
            <person name="Escobedo L."/>
            <person name="Fernandez S."/>
            <person name="Fernando P.R."/>
            <person name="Flagg N."/>
            <person name="Forbes L.D."/>
            <person name="Fowler R.G."/>
            <person name="Fu Q."/>
            <person name="Gabisi R.A."/>
            <person name="Ganer J."/>
            <person name="Garbino Pronczuk A."/>
            <person name="Garcia R.M."/>
            <person name="Garner T."/>
            <person name="Garrett T.E."/>
            <person name="Gonzalez D.A."/>
            <person name="Hamid H."/>
            <person name="Hawkins E.S."/>
            <person name="Hirani K."/>
            <person name="Hogues M.E."/>
            <person name="Hollins B."/>
            <person name="Hsiao C.-H."/>
            <person name="Jabil R."/>
            <person name="James M.L."/>
            <person name="Jhangiani S.N."/>
            <person name="Johnson B."/>
            <person name="Johnson Q."/>
            <person name="Joshi V."/>
            <person name="Kalu J.B."/>
            <person name="Kam C."/>
            <person name="Kashfia A."/>
            <person name="Keebler J."/>
            <person name="Kisamo H."/>
            <person name="Kovar C.L."/>
            <person name="Lago L.A."/>
            <person name="Lai C.-Y."/>
            <person name="Laidlaw J."/>
            <person name="Lara F."/>
            <person name="Le T.-K."/>
            <person name="Lee S.L."/>
            <person name="Legall F.H."/>
            <person name="Lemon S.J."/>
            <person name="Lewis L.R."/>
            <person name="Li B."/>
            <person name="Liu Y."/>
            <person name="Liu Y.-S."/>
            <person name="Lopez J."/>
            <person name="Lozado R.J."/>
            <person name="Lu J."/>
            <person name="Madu R.C."/>
            <person name="Maheshwari M."/>
            <person name="Maheshwari R."/>
            <person name="Malloy K."/>
            <person name="Martinez E."/>
            <person name="Mathew T."/>
            <person name="Mercado I.C."/>
            <person name="Mercado C."/>
            <person name="Meyer B."/>
            <person name="Montgomery K."/>
            <person name="Morgan M.B."/>
            <person name="Munidasa M."/>
            <person name="Nazareth L.V."/>
            <person name="Nelson J."/>
            <person name="Ng B.M."/>
            <person name="Nguyen N.B."/>
            <person name="Nguyen P.Q."/>
            <person name="Nguyen T."/>
            <person name="Obregon M."/>
            <person name="Okwuonu G.O."/>
            <person name="Onwere C.G."/>
            <person name="Orozco G."/>
            <person name="Parra A."/>
            <person name="Patel S."/>
            <person name="Patil S."/>
            <person name="Perez A."/>
            <person name="Perez Y."/>
            <person name="Pham C."/>
            <person name="Primus E.L."/>
            <person name="Pu L.-L."/>
            <person name="Puazo M."/>
            <person name="Qin X."/>
            <person name="Quiroz J.B."/>
            <person name="Reese J."/>
            <person name="Richards S."/>
            <person name="Rives C.M."/>
            <person name="Robberts R."/>
            <person name="Ruiz S.J."/>
            <person name="Ruiz M.J."/>
            <person name="Santibanez J."/>
            <person name="Schneider B.W."/>
            <person name="Sisson I."/>
            <person name="Smith M."/>
            <person name="Sodergren E."/>
            <person name="Song X.-Z."/>
            <person name="Song B.B."/>
            <person name="Summersgill H."/>
            <person name="Thelus R."/>
            <person name="Thornton R.D."/>
            <person name="Trejos Z.Y."/>
            <person name="Usmani K."/>
            <person name="Vattathil S."/>
            <person name="Villasana D."/>
            <person name="Walker D.L."/>
            <person name="Wang S."/>
            <person name="Wang K."/>
            <person name="White C.S."/>
            <person name="Williams A.C."/>
            <person name="Williamson J."/>
            <person name="Wilson K."/>
            <person name="Woghiren I.O."/>
            <person name="Woodworth J.R."/>
            <person name="Worley K.C."/>
            <person name="Wright R.A."/>
            <person name="Wu W."/>
            <person name="Young L."/>
            <person name="Zhang L."/>
            <person name="Zhang J."/>
            <person name="Zhu Y."/>
            <person name="Muzny D.M."/>
            <person name="Weinstock G."/>
            <person name="Gibbs R.A."/>
        </authorList>
    </citation>
    <scope>NUCLEOTIDE SEQUENCE [LARGE SCALE GENOMIC DNA]</scope>
    <source>
        <strain evidence="3">LSR1</strain>
    </source>
</reference>